<dbReference type="KEGG" id="lve:103073282"/>
<dbReference type="AlphaFoldDB" id="A0A340YCE2"/>
<organism evidence="12 13">
    <name type="scientific">Lipotes vexillifer</name>
    <name type="common">Yangtze river dolphin</name>
    <dbReference type="NCBI Taxonomy" id="118797"/>
    <lineage>
        <taxon>Eukaryota</taxon>
        <taxon>Metazoa</taxon>
        <taxon>Chordata</taxon>
        <taxon>Craniata</taxon>
        <taxon>Vertebrata</taxon>
        <taxon>Euteleostomi</taxon>
        <taxon>Mammalia</taxon>
        <taxon>Eutheria</taxon>
        <taxon>Laurasiatheria</taxon>
        <taxon>Artiodactyla</taxon>
        <taxon>Whippomorpha</taxon>
        <taxon>Cetacea</taxon>
        <taxon>Odontoceti</taxon>
        <taxon>Lipotidae</taxon>
        <taxon>Lipotes</taxon>
    </lineage>
</organism>
<evidence type="ECO:0000256" key="2">
    <source>
        <dbReference type="ARBA" id="ARBA00009671"/>
    </source>
</evidence>
<feature type="transmembrane region" description="Helical" evidence="8">
    <location>
        <begin position="692"/>
        <end position="716"/>
    </location>
</feature>
<dbReference type="PANTHER" id="PTHR12308:SF20">
    <property type="entry name" value="ANOCTAMIN-2"/>
    <property type="match status" value="1"/>
</dbReference>
<dbReference type="GO" id="GO:0046983">
    <property type="term" value="F:protein dimerization activity"/>
    <property type="evidence" value="ECO:0007669"/>
    <property type="project" value="InterPro"/>
</dbReference>
<feature type="domain" description="Anoctamin transmembrane" evidence="10">
    <location>
        <begin position="597"/>
        <end position="1054"/>
    </location>
</feature>
<dbReference type="GO" id="GO:0005229">
    <property type="term" value="F:intracellularly calcium-gated chloride channel activity"/>
    <property type="evidence" value="ECO:0007669"/>
    <property type="project" value="TreeGrafter"/>
</dbReference>
<dbReference type="OrthoDB" id="9680321at2759"/>
<keyword evidence="5 8" id="KW-1133">Transmembrane helix</keyword>
<feature type="region of interest" description="Disordered" evidence="9">
    <location>
        <begin position="25"/>
        <end position="71"/>
    </location>
</feature>
<dbReference type="RefSeq" id="XP_007469574.1">
    <property type="nucleotide sequence ID" value="XM_007469512.1"/>
</dbReference>
<keyword evidence="7" id="KW-0325">Glycoprotein</keyword>
<accession>A0A340YCE2</accession>
<dbReference type="InterPro" id="IPR049452">
    <property type="entry name" value="Anoctamin_TM"/>
</dbReference>
<comment type="similarity">
    <text evidence="2 8">Belongs to the anoctamin family.</text>
</comment>
<evidence type="ECO:0000256" key="1">
    <source>
        <dbReference type="ARBA" id="ARBA00004651"/>
    </source>
</evidence>
<evidence type="ECO:0000256" key="6">
    <source>
        <dbReference type="ARBA" id="ARBA00023136"/>
    </source>
</evidence>
<name>A0A340YCE2_LIPVE</name>
<dbReference type="GO" id="GO:0005886">
    <property type="term" value="C:plasma membrane"/>
    <property type="evidence" value="ECO:0007669"/>
    <property type="project" value="UniProtKB-SubCell"/>
</dbReference>
<dbReference type="CTD" id="57101"/>
<sequence length="1117" mass="124478">MATPGLSGISLLPGSPHRLCPRAVVRGGQGPKHGQQRLQVPRPGARGLQGSLTRRSSQASGGGSSPNSSVINNYLEACEPLSSEPRLSRMHFHDNQRKVDYVLVYHYRKRGAHPGHGSPGHSLAIVSNGETGKDPDEGAPGDLEPGPLDALEEARKEQREEFERNLLEAGLELEKDLESKSQGSVFVRIHAPWQVLAREAEFLKIKVPTKKEMYVIKSEDSIAKTFNEILQQLSAPLKPRVPEHSNDRMKNLSYPFSREKMYLYNIQDKDTFFDNATRSRIVHEILKRTTCSRANNMMGIKSLIANNIYEAAYPLHDGEYDSPGDDVNDRKLLYQEWARYGVFYNFQPIDLIRKYFGEKIGLYFAWLGKVPSRPIIVPSSVIGVIVFLYGCATIEEDIPSKELCDQQNAFTMCPLCDESCDYWNLSSACGTAQAGHLFDNPATVLFSIFMALWAPSRQLAFEQTAFFPVVFARKQPFGSGGEGANSPRGQSHPPSVPPAWGARTTWGAKESSGGGADSGEEEKGAGEPPLPGQQRLAQRLPVEPAGMARETPLKAVEGGLPDLRSLRSDTGWPSAQWPLLPDSLLHSGPACPWDPSERGQPRPEYETKVREKMLRESDKSLVQKLGTGGTEDADDEDKLTWKDRLPGYLMNFASILFMIALTFSIVFGVIVYRITTAAALSLNKATRSNVRVTVTATAVVINLVVILILDEIYGAVAKWLTKIEVPKTEQTFEERLVLKTFLLKFVNAYSPIFYVAFFKGRFVGRPGSYVYVFDGYRMEECAPGGCLVELCIQLSIIMLGKQLIQNNIFEIGVPKLKKLFRKMKGETEAGGADSACSKHPEQWDLDYGLEPYTGLTPEYMEMIIQFGFVTLFVASFPLAPVFALLNNVIEVWLDAKKFVTELRRPDAVRTKDIRIWFDILSGIGKFSVIINAFVIAITSDFIPRLVYQYSYSHNGTVHGFVNHTLSFFNVSQLKEGTQPENSQFDQEVQFCRFKDYREPPWAPNPYEFSKQYWSVLSARLAFFIIFQNLVMFLSVLVDRVIPDISTDISDQVKRGKSLFVDFVLKEEQETLRPTEEPAWGSQGASRRSGGSPAASPVPSGRSQPGSSTSPGSQHTSV</sequence>
<evidence type="ECO:0000256" key="7">
    <source>
        <dbReference type="ARBA" id="ARBA00023180"/>
    </source>
</evidence>
<dbReference type="Proteomes" id="UP000265300">
    <property type="component" value="Unplaced"/>
</dbReference>
<dbReference type="InParanoid" id="A0A340YCE2"/>
<evidence type="ECO:0000259" key="10">
    <source>
        <dbReference type="Pfam" id="PF04547"/>
    </source>
</evidence>
<evidence type="ECO:0000313" key="12">
    <source>
        <dbReference type="Proteomes" id="UP000265300"/>
    </source>
</evidence>
<dbReference type="InterPro" id="IPR032394">
    <property type="entry name" value="Anoct_dimer"/>
</dbReference>
<evidence type="ECO:0000313" key="13">
    <source>
        <dbReference type="RefSeq" id="XP_007469574.1"/>
    </source>
</evidence>
<gene>
    <name evidence="13" type="primary">ANO2</name>
</gene>
<keyword evidence="4 8" id="KW-0812">Transmembrane</keyword>
<feature type="region of interest" description="Disordered" evidence="9">
    <location>
        <begin position="478"/>
        <end position="535"/>
    </location>
</feature>
<evidence type="ECO:0000259" key="11">
    <source>
        <dbReference type="Pfam" id="PF16178"/>
    </source>
</evidence>
<proteinExistence type="inferred from homology"/>
<keyword evidence="6 8" id="KW-0472">Membrane</keyword>
<feature type="transmembrane region" description="Helical" evidence="8">
    <location>
        <begin position="1020"/>
        <end position="1037"/>
    </location>
</feature>
<feature type="transmembrane region" description="Helical" evidence="8">
    <location>
        <begin position="648"/>
        <end position="672"/>
    </location>
</feature>
<dbReference type="Pfam" id="PF04547">
    <property type="entry name" value="Anoctamin"/>
    <property type="match status" value="2"/>
</dbReference>
<dbReference type="FunCoup" id="A0A340YCE2">
    <property type="interactions" value="98"/>
</dbReference>
<feature type="region of interest" description="Disordered" evidence="9">
    <location>
        <begin position="1069"/>
        <end position="1117"/>
    </location>
</feature>
<feature type="transmembrane region" description="Helical" evidence="8">
    <location>
        <begin position="913"/>
        <end position="937"/>
    </location>
</feature>
<evidence type="ECO:0000256" key="9">
    <source>
        <dbReference type="SAM" id="MobiDB-lite"/>
    </source>
</evidence>
<feature type="domain" description="Anoctamin transmembrane" evidence="10">
    <location>
        <begin position="352"/>
        <end position="454"/>
    </location>
</feature>
<evidence type="ECO:0000256" key="5">
    <source>
        <dbReference type="ARBA" id="ARBA00022989"/>
    </source>
</evidence>
<feature type="region of interest" description="Disordered" evidence="9">
    <location>
        <begin position="111"/>
        <end position="148"/>
    </location>
</feature>
<feature type="compositionally biased region" description="Low complexity" evidence="9">
    <location>
        <begin position="1078"/>
        <end position="1117"/>
    </location>
</feature>
<dbReference type="Pfam" id="PF16178">
    <property type="entry name" value="Anoct_dimer"/>
    <property type="match status" value="1"/>
</dbReference>
<keyword evidence="3" id="KW-1003">Cell membrane</keyword>
<comment type="caution">
    <text evidence="8">Lacks conserved residue(s) required for the propagation of feature annotation.</text>
</comment>
<evidence type="ECO:0000256" key="8">
    <source>
        <dbReference type="RuleBase" id="RU280814"/>
    </source>
</evidence>
<reference evidence="13" key="1">
    <citation type="submission" date="2025-08" db="UniProtKB">
        <authorList>
            <consortium name="RefSeq"/>
        </authorList>
    </citation>
    <scope>IDENTIFICATION</scope>
</reference>
<dbReference type="PANTHER" id="PTHR12308">
    <property type="entry name" value="ANOCTAMIN"/>
    <property type="match status" value="1"/>
</dbReference>
<dbReference type="STRING" id="118797.A0A340YCE2"/>
<evidence type="ECO:0000256" key="3">
    <source>
        <dbReference type="ARBA" id="ARBA00022475"/>
    </source>
</evidence>
<evidence type="ECO:0000256" key="4">
    <source>
        <dbReference type="ARBA" id="ARBA00022692"/>
    </source>
</evidence>
<comment type="subcellular location">
    <subcellularLocation>
        <location evidence="1">Cell membrane</location>
        <topology evidence="1">Multi-pass membrane protein</topology>
    </subcellularLocation>
    <subcellularLocation>
        <location evidence="8">Membrane</location>
        <topology evidence="8">Multi-pass membrane protein</topology>
    </subcellularLocation>
</comment>
<feature type="transmembrane region" description="Helical" evidence="8">
    <location>
        <begin position="868"/>
        <end position="893"/>
    </location>
</feature>
<dbReference type="GeneID" id="103073282"/>
<dbReference type="InterPro" id="IPR007632">
    <property type="entry name" value="Anoctamin"/>
</dbReference>
<protein>
    <recommendedName>
        <fullName evidence="8">Anoctamin</fullName>
    </recommendedName>
</protein>
<feature type="domain" description="Anoctamin dimerisation" evidence="11">
    <location>
        <begin position="92"/>
        <end position="349"/>
    </location>
</feature>
<keyword evidence="12" id="KW-1185">Reference proteome</keyword>